<dbReference type="AlphaFoldDB" id="A0A6S7LQ24"/>
<proteinExistence type="predicted"/>
<evidence type="ECO:0000313" key="2">
    <source>
        <dbReference type="Proteomes" id="UP001152795"/>
    </source>
</evidence>
<sequence length="452" mass="51300">CFHELGFLTHDDKSVITPTQIIQHLGFVLNSIEMTISISEEKHNKLCGVIISVLKQNMCSIRAVAQMIGMMVACCPGVEYGTLFYRQIDREKTAALKVNQGDFDKHMTLSPKAHQDMLWWVENARLFTKRLDHGKIGHVLYTDASTKGWGANMANVTTGGEWSTVEKDHHINYLELRAVLFGLQSLCREISNAHVKVMTDNTTAVAYINNMGGSRSFLCNDMAREVWAWCMTRNIWLTASHIPGKLNVVADKASRVFDDSTEWKLDANIFPKLTAHFGTPEVDMFASRLNYQMTPFVSWHPDPQAWAIDAFTLDWNNIFFYAFPPFSIIPQVLQKLDTAQTQAILIVPNWPTQPWYPMLTRLLIQQPILLPKHKSNVSLPFKREKEHPLGKQLKLMACLLSGDPCQVRAFHQKLKQQYSTPGGLEHKNNTKSFSTSGSHLLISGMQIPFIQL</sequence>
<accession>A0A6S7LQ24</accession>
<dbReference type="InterPro" id="IPR012337">
    <property type="entry name" value="RNaseH-like_sf"/>
</dbReference>
<comment type="caution">
    <text evidence="1">The sequence shown here is derived from an EMBL/GenBank/DDBJ whole genome shotgun (WGS) entry which is preliminary data.</text>
</comment>
<dbReference type="PANTHER" id="PTHR33050:SF7">
    <property type="entry name" value="RIBONUCLEASE H"/>
    <property type="match status" value="1"/>
</dbReference>
<reference evidence="1" key="1">
    <citation type="submission" date="2020-04" db="EMBL/GenBank/DDBJ databases">
        <authorList>
            <person name="Alioto T."/>
            <person name="Alioto T."/>
            <person name="Gomez Garrido J."/>
        </authorList>
    </citation>
    <scope>NUCLEOTIDE SEQUENCE</scope>
    <source>
        <strain evidence="1">A484AB</strain>
    </source>
</reference>
<dbReference type="EMBL" id="CACRXK020026715">
    <property type="protein sequence ID" value="CAB4040382.1"/>
    <property type="molecule type" value="Genomic_DNA"/>
</dbReference>
<gene>
    <name evidence="1" type="ORF">PACLA_8A039331</name>
</gene>
<name>A0A6S7LQ24_PARCT</name>
<dbReference type="CDD" id="cd09275">
    <property type="entry name" value="RNase_HI_RT_DIRS1"/>
    <property type="match status" value="1"/>
</dbReference>
<dbReference type="Gene3D" id="3.30.420.10">
    <property type="entry name" value="Ribonuclease H-like superfamily/Ribonuclease H"/>
    <property type="match status" value="1"/>
</dbReference>
<keyword evidence="2" id="KW-1185">Reference proteome</keyword>
<evidence type="ECO:0000313" key="1">
    <source>
        <dbReference type="EMBL" id="CAB4040382.1"/>
    </source>
</evidence>
<dbReference type="OrthoDB" id="5985995at2759"/>
<dbReference type="Proteomes" id="UP001152795">
    <property type="component" value="Unassembled WGS sequence"/>
</dbReference>
<dbReference type="GO" id="GO:0003676">
    <property type="term" value="F:nucleic acid binding"/>
    <property type="evidence" value="ECO:0007669"/>
    <property type="project" value="InterPro"/>
</dbReference>
<dbReference type="InterPro" id="IPR052055">
    <property type="entry name" value="Hepadnavirus_pol/RT"/>
</dbReference>
<dbReference type="InterPro" id="IPR036397">
    <property type="entry name" value="RNaseH_sf"/>
</dbReference>
<dbReference type="SUPFAM" id="SSF53098">
    <property type="entry name" value="Ribonuclease H-like"/>
    <property type="match status" value="1"/>
</dbReference>
<feature type="non-terminal residue" evidence="1">
    <location>
        <position position="1"/>
    </location>
</feature>
<dbReference type="PANTHER" id="PTHR33050">
    <property type="entry name" value="REVERSE TRANSCRIPTASE DOMAIN-CONTAINING PROTEIN"/>
    <property type="match status" value="1"/>
</dbReference>
<organism evidence="1 2">
    <name type="scientific">Paramuricea clavata</name>
    <name type="common">Red gorgonian</name>
    <name type="synonym">Violescent sea-whip</name>
    <dbReference type="NCBI Taxonomy" id="317549"/>
    <lineage>
        <taxon>Eukaryota</taxon>
        <taxon>Metazoa</taxon>
        <taxon>Cnidaria</taxon>
        <taxon>Anthozoa</taxon>
        <taxon>Octocorallia</taxon>
        <taxon>Malacalcyonacea</taxon>
        <taxon>Plexauridae</taxon>
        <taxon>Paramuricea</taxon>
    </lineage>
</organism>
<protein>
    <submittedName>
        <fullName evidence="1">Transposon Tf2-6 poly</fullName>
    </submittedName>
</protein>